<comment type="caution">
    <text evidence="1">The sequence shown here is derived from an EMBL/GenBank/DDBJ whole genome shotgun (WGS) entry which is preliminary data.</text>
</comment>
<dbReference type="SUPFAM" id="SSF47781">
    <property type="entry name" value="RuvA domain 2-like"/>
    <property type="match status" value="1"/>
</dbReference>
<dbReference type="PATRIC" id="fig|47500.12.peg.4460"/>
<name>A0A0D1XQ38_ANEMI</name>
<dbReference type="InterPro" id="IPR016195">
    <property type="entry name" value="Pol/histidinol_Pase-like"/>
</dbReference>
<keyword evidence="2" id="KW-1185">Reference proteome</keyword>
<dbReference type="PANTHER" id="PTHR40084:SF1">
    <property type="entry name" value="PHOSPHOTRANSFERASE"/>
    <property type="match status" value="1"/>
</dbReference>
<dbReference type="CDD" id="cd19067">
    <property type="entry name" value="PfuEndoQ-like"/>
    <property type="match status" value="1"/>
</dbReference>
<proteinExistence type="predicted"/>
<dbReference type="InterPro" id="IPR010994">
    <property type="entry name" value="RuvA_2-like"/>
</dbReference>
<dbReference type="Proteomes" id="UP000037269">
    <property type="component" value="Unassembled WGS sequence"/>
</dbReference>
<evidence type="ECO:0008006" key="3">
    <source>
        <dbReference type="Google" id="ProtNLM"/>
    </source>
</evidence>
<accession>A0A0D1XQ38</accession>
<dbReference type="Gene3D" id="1.10.150.20">
    <property type="entry name" value="5' to 3' exonuclease, C-terminal subdomain"/>
    <property type="match status" value="1"/>
</dbReference>
<dbReference type="AlphaFoldDB" id="A0A0D1XQ38"/>
<sequence length="405" mass="45159">METGCIVMNFMEECFADLHIHIGRTMHNRPVKITASRTLTLTNIVEEAVTRKGMHMIGIIDCHSPEVQEEIDCHLETGRMQELPGGGYRYATSEGEVTLIAGIEVELAVGRGLAHFLVYLPDRTAFATFREWYQTKVKNIHLSTQRMYTDPETLVMKAEAVGGIVIPAHAFTPHKSIYGACVESLASVLPVHRFAALELGLSSDSDLADGLAELAEMTFVTNSDAHSTAKIAREYQNLQIKRPDFTELLLALARKEDRRVRENYGLHPQLGKYYRTRCTNCEELVAQTDSPRCPHCGKEGKKTITRGVYERFQEISTQLPASHPAHRPPYRYHIPLEFIPGLGPGRMRKLLAAFGTEMNILHHVSVDQLTEAVGATVAQAIDRSRRGEISFIEGGAGMYGKISLE</sequence>
<dbReference type="Gene3D" id="3.20.20.140">
    <property type="entry name" value="Metal-dependent hydrolases"/>
    <property type="match status" value="1"/>
</dbReference>
<reference evidence="1 2" key="1">
    <citation type="submission" date="2015-07" db="EMBL/GenBank/DDBJ databases">
        <title>Fjat-14205 dsm 2895.</title>
        <authorList>
            <person name="Liu B."/>
            <person name="Wang J."/>
            <person name="Zhu Y."/>
            <person name="Liu G."/>
            <person name="Chen Q."/>
            <person name="Chen Z."/>
            <person name="Lan J."/>
            <person name="Che J."/>
            <person name="Ge C."/>
            <person name="Shi H."/>
            <person name="Pan Z."/>
            <person name="Liu X."/>
        </authorList>
    </citation>
    <scope>NUCLEOTIDE SEQUENCE [LARGE SCALE GENOMIC DNA]</scope>
    <source>
        <strain evidence="1 2">DSM 2895</strain>
    </source>
</reference>
<dbReference type="STRING" id="47500.AF333_24435"/>
<evidence type="ECO:0000313" key="2">
    <source>
        <dbReference type="Proteomes" id="UP000037269"/>
    </source>
</evidence>
<dbReference type="EMBL" id="LGUG01000004">
    <property type="protein sequence ID" value="KON98117.1"/>
    <property type="molecule type" value="Genomic_DNA"/>
</dbReference>
<protein>
    <recommendedName>
        <fullName evidence="3">TIGR00375 family protein</fullName>
    </recommendedName>
</protein>
<dbReference type="SUPFAM" id="SSF89550">
    <property type="entry name" value="PHP domain-like"/>
    <property type="match status" value="1"/>
</dbReference>
<evidence type="ECO:0000313" key="1">
    <source>
        <dbReference type="EMBL" id="KON98117.1"/>
    </source>
</evidence>
<organism evidence="1 2">
    <name type="scientific">Aneurinibacillus migulanus</name>
    <name type="common">Bacillus migulanus</name>
    <dbReference type="NCBI Taxonomy" id="47500"/>
    <lineage>
        <taxon>Bacteria</taxon>
        <taxon>Bacillati</taxon>
        <taxon>Bacillota</taxon>
        <taxon>Bacilli</taxon>
        <taxon>Bacillales</taxon>
        <taxon>Paenibacillaceae</taxon>
        <taxon>Aneurinibacillus group</taxon>
        <taxon>Aneurinibacillus</taxon>
    </lineage>
</organism>
<dbReference type="PANTHER" id="PTHR40084">
    <property type="entry name" value="PHOSPHOHYDROLASE, PHP FAMILY"/>
    <property type="match status" value="1"/>
</dbReference>
<gene>
    <name evidence="1" type="ORF">AF333_24435</name>
</gene>